<keyword evidence="8" id="KW-1185">Reference proteome</keyword>
<comment type="caution">
    <text evidence="7">The sequence shown here is derived from an EMBL/GenBank/DDBJ whole genome shotgun (WGS) entry which is preliminary data.</text>
</comment>
<evidence type="ECO:0000256" key="4">
    <source>
        <dbReference type="ARBA" id="ARBA00022989"/>
    </source>
</evidence>
<evidence type="ECO:0000313" key="7">
    <source>
        <dbReference type="EMBL" id="RXI77935.1"/>
    </source>
</evidence>
<dbReference type="Proteomes" id="UP000290602">
    <property type="component" value="Unassembled WGS sequence"/>
</dbReference>
<evidence type="ECO:0000259" key="6">
    <source>
        <dbReference type="PROSITE" id="PS50850"/>
    </source>
</evidence>
<dbReference type="InterPro" id="IPR036259">
    <property type="entry name" value="MFS_trans_sf"/>
</dbReference>
<dbReference type="EMBL" id="QXIL01000017">
    <property type="protein sequence ID" value="RXI77935.1"/>
    <property type="molecule type" value="Genomic_DNA"/>
</dbReference>
<organism evidence="7 8">
    <name type="scientific">Levilactobacillus suantsaii</name>
    <dbReference type="NCBI Taxonomy" id="2292255"/>
    <lineage>
        <taxon>Bacteria</taxon>
        <taxon>Bacillati</taxon>
        <taxon>Bacillota</taxon>
        <taxon>Bacilli</taxon>
        <taxon>Lactobacillales</taxon>
        <taxon>Lactobacillaceae</taxon>
        <taxon>Levilactobacillus</taxon>
    </lineage>
</organism>
<dbReference type="GO" id="GO:0022857">
    <property type="term" value="F:transmembrane transporter activity"/>
    <property type="evidence" value="ECO:0007669"/>
    <property type="project" value="InterPro"/>
</dbReference>
<keyword evidence="4" id="KW-1133">Transmembrane helix</keyword>
<feature type="domain" description="Major facilitator superfamily (MFS) profile" evidence="6">
    <location>
        <begin position="13"/>
        <end position="460"/>
    </location>
</feature>
<dbReference type="Gene3D" id="1.20.1250.20">
    <property type="entry name" value="MFS general substrate transporter like domains"/>
    <property type="match status" value="1"/>
</dbReference>
<dbReference type="PRINTS" id="PR01036">
    <property type="entry name" value="TCRTETB"/>
</dbReference>
<dbReference type="Gene3D" id="1.20.1720.10">
    <property type="entry name" value="Multidrug resistance protein D"/>
    <property type="match status" value="1"/>
</dbReference>
<evidence type="ECO:0000256" key="5">
    <source>
        <dbReference type="ARBA" id="ARBA00023136"/>
    </source>
</evidence>
<protein>
    <submittedName>
        <fullName evidence="7">MFS transporter</fullName>
    </submittedName>
</protein>
<dbReference type="RefSeq" id="WP_129032909.1">
    <property type="nucleotide sequence ID" value="NZ_CP059603.1"/>
</dbReference>
<reference evidence="7 8" key="1">
    <citation type="submission" date="2018-08" db="EMBL/GenBank/DDBJ databases">
        <title>Lactobacillus suantsai sp. nov., isolated from traditional fermented suan-tsai in Taiwan.</title>
        <authorList>
            <person name="Huang C.-H."/>
        </authorList>
    </citation>
    <scope>NUCLEOTIDE SEQUENCE [LARGE SCALE GENOMIC DNA]</scope>
    <source>
        <strain evidence="7 8">BCRC 12945</strain>
    </source>
</reference>
<evidence type="ECO:0000256" key="1">
    <source>
        <dbReference type="ARBA" id="ARBA00004651"/>
    </source>
</evidence>
<evidence type="ECO:0000256" key="2">
    <source>
        <dbReference type="ARBA" id="ARBA00022448"/>
    </source>
</evidence>
<dbReference type="GO" id="GO:0005886">
    <property type="term" value="C:plasma membrane"/>
    <property type="evidence" value="ECO:0007669"/>
    <property type="project" value="UniProtKB-SubCell"/>
</dbReference>
<dbReference type="OrthoDB" id="9816041at2"/>
<dbReference type="AlphaFoldDB" id="A0A4Q0VHN0"/>
<proteinExistence type="predicted"/>
<evidence type="ECO:0000313" key="8">
    <source>
        <dbReference type="Proteomes" id="UP000290602"/>
    </source>
</evidence>
<dbReference type="SUPFAM" id="SSF103473">
    <property type="entry name" value="MFS general substrate transporter"/>
    <property type="match status" value="1"/>
</dbReference>
<evidence type="ECO:0000256" key="3">
    <source>
        <dbReference type="ARBA" id="ARBA00022692"/>
    </source>
</evidence>
<accession>A0A4Q0VHN0</accession>
<name>A0A4Q0VHN0_9LACO</name>
<keyword evidence="2" id="KW-0813">Transport</keyword>
<keyword evidence="5" id="KW-0472">Membrane</keyword>
<dbReference type="InterPro" id="IPR020846">
    <property type="entry name" value="MFS_dom"/>
</dbReference>
<dbReference type="Pfam" id="PF07690">
    <property type="entry name" value="MFS_1"/>
    <property type="match status" value="1"/>
</dbReference>
<gene>
    <name evidence="7" type="ORF">DXH47_08485</name>
</gene>
<dbReference type="PANTHER" id="PTHR42718:SF9">
    <property type="entry name" value="MAJOR FACILITATOR SUPERFAMILY MULTIDRUG TRANSPORTER MFSC"/>
    <property type="match status" value="1"/>
</dbReference>
<keyword evidence="3" id="KW-0812">Transmembrane</keyword>
<dbReference type="PANTHER" id="PTHR42718">
    <property type="entry name" value="MAJOR FACILITATOR SUPERFAMILY MULTIDRUG TRANSPORTER MFSC"/>
    <property type="match status" value="1"/>
</dbReference>
<dbReference type="PROSITE" id="PS50850">
    <property type="entry name" value="MFS"/>
    <property type="match status" value="1"/>
</dbReference>
<comment type="subcellular location">
    <subcellularLocation>
        <location evidence="1">Cell membrane</location>
        <topology evidence="1">Multi-pass membrane protein</topology>
    </subcellularLocation>
</comment>
<sequence>MDDTKIQPRTWGAICSVALLSLLGIMTETSMNVTYPELSRLFHQSLDMTQWITTAYLLMVTIMMGTTAYLLKKHQPQMLHALAVVFFMVGDVVCALAPSFGLLLVGRLVQAAATGIATPLLFHLIFTQIPRQKLGMMTGIAGMIISLAPALGPTYGGLVSSTMSWRMIFWFLLPFGLVSLIGGQLWVRGKVTPNVSPFSWGSFILLALAMTTWIYAFSVIGKHGFHAEFWGLLVAALILFGGFVWQNNRGTSRLVNLSVFRIPAVRLDAITYFGLQFLNIGISVVIPVYAQYVLGNGALVAGLILLPGTLVGAVISPLAGHLADRRGFALPVLTGSALMIIGAVSFISFQPWLTAILLMVFFIILRAGFNLCFSNTISNATTNVPLQSATDISSLFNMTQQLAGATGVVFLTALMAIFQNQGQGSLMTRTYRGGRVDFWLTGALALCIAIINCINYWQQHRKAQRTASGQA</sequence>
<dbReference type="InterPro" id="IPR011701">
    <property type="entry name" value="MFS"/>
</dbReference>